<dbReference type="InterPro" id="IPR050517">
    <property type="entry name" value="DDR_Repair_Kinase"/>
</dbReference>
<comment type="caution">
    <text evidence="3">The sequence shown here is derived from an EMBL/GenBank/DDBJ whole genome shotgun (WGS) entry which is preliminary data.</text>
</comment>
<dbReference type="Gene3D" id="1.25.10.10">
    <property type="entry name" value="Leucine-rich Repeat Variant"/>
    <property type="match status" value="2"/>
</dbReference>
<evidence type="ECO:0000256" key="2">
    <source>
        <dbReference type="SAM" id="MobiDB-lite"/>
    </source>
</evidence>
<dbReference type="PROSITE" id="PS50077">
    <property type="entry name" value="HEAT_REPEAT"/>
    <property type="match status" value="1"/>
</dbReference>
<dbReference type="GO" id="GO:0031932">
    <property type="term" value="C:TORC2 complex"/>
    <property type="evidence" value="ECO:0007669"/>
    <property type="project" value="TreeGrafter"/>
</dbReference>
<accession>A0A9P1I4I5</accession>
<dbReference type="EMBL" id="CANHGI010000001">
    <property type="protein sequence ID" value="CAI5438057.1"/>
    <property type="molecule type" value="Genomic_DNA"/>
</dbReference>
<evidence type="ECO:0000313" key="3">
    <source>
        <dbReference type="EMBL" id="CAI5438057.1"/>
    </source>
</evidence>
<dbReference type="OrthoDB" id="2250022at2759"/>
<dbReference type="GO" id="GO:0031931">
    <property type="term" value="C:TORC1 complex"/>
    <property type="evidence" value="ECO:0007669"/>
    <property type="project" value="TreeGrafter"/>
</dbReference>
<proteinExistence type="predicted"/>
<dbReference type="GO" id="GO:0038202">
    <property type="term" value="P:TORC1 signaling"/>
    <property type="evidence" value="ECO:0007669"/>
    <property type="project" value="TreeGrafter"/>
</dbReference>
<evidence type="ECO:0000313" key="4">
    <source>
        <dbReference type="Proteomes" id="UP001152747"/>
    </source>
</evidence>
<dbReference type="GO" id="GO:0016242">
    <property type="term" value="P:negative regulation of macroautophagy"/>
    <property type="evidence" value="ECO:0007669"/>
    <property type="project" value="TreeGrafter"/>
</dbReference>
<evidence type="ECO:0000256" key="1">
    <source>
        <dbReference type="PROSITE-ProRule" id="PRU00103"/>
    </source>
</evidence>
<keyword evidence="4" id="KW-1185">Reference proteome</keyword>
<reference evidence="3" key="1">
    <citation type="submission" date="2022-11" db="EMBL/GenBank/DDBJ databases">
        <authorList>
            <person name="Kikuchi T."/>
        </authorList>
    </citation>
    <scope>NUCLEOTIDE SEQUENCE</scope>
    <source>
        <strain evidence="3">PS1010</strain>
    </source>
</reference>
<organism evidence="3 4">
    <name type="scientific">Caenorhabditis angaria</name>
    <dbReference type="NCBI Taxonomy" id="860376"/>
    <lineage>
        <taxon>Eukaryota</taxon>
        <taxon>Metazoa</taxon>
        <taxon>Ecdysozoa</taxon>
        <taxon>Nematoda</taxon>
        <taxon>Chromadorea</taxon>
        <taxon>Rhabditida</taxon>
        <taxon>Rhabditina</taxon>
        <taxon>Rhabditomorpha</taxon>
        <taxon>Rhabditoidea</taxon>
        <taxon>Rhabditidae</taxon>
        <taxon>Peloderinae</taxon>
        <taxon>Caenorhabditis</taxon>
    </lineage>
</organism>
<dbReference type="SUPFAM" id="SSF48371">
    <property type="entry name" value="ARM repeat"/>
    <property type="match status" value="1"/>
</dbReference>
<dbReference type="GO" id="GO:0005737">
    <property type="term" value="C:cytoplasm"/>
    <property type="evidence" value="ECO:0007669"/>
    <property type="project" value="TreeGrafter"/>
</dbReference>
<name>A0A9P1I4I5_9PELO</name>
<dbReference type="Proteomes" id="UP001152747">
    <property type="component" value="Unassembled WGS sequence"/>
</dbReference>
<feature type="region of interest" description="Disordered" evidence="2">
    <location>
        <begin position="21"/>
        <end position="40"/>
    </location>
</feature>
<gene>
    <name evidence="3" type="ORF">CAMP_LOCUS694</name>
</gene>
<dbReference type="AlphaFoldDB" id="A0A9P1I4I5"/>
<feature type="repeat" description="HEAT" evidence="1">
    <location>
        <begin position="223"/>
        <end position="261"/>
    </location>
</feature>
<dbReference type="GO" id="GO:0004674">
    <property type="term" value="F:protein serine/threonine kinase activity"/>
    <property type="evidence" value="ECO:0007669"/>
    <property type="project" value="TreeGrafter"/>
</dbReference>
<dbReference type="InterPro" id="IPR021133">
    <property type="entry name" value="HEAT_type_2"/>
</dbReference>
<protein>
    <submittedName>
        <fullName evidence="3">Uncharacterized protein</fullName>
    </submittedName>
</protein>
<dbReference type="PANTHER" id="PTHR11139">
    <property type="entry name" value="ATAXIA TELANGIECTASIA MUTATED ATM -RELATED"/>
    <property type="match status" value="1"/>
</dbReference>
<sequence>MSQQQFGKNFEKGVEATSLVPGGGVVKTRSDRKHGGTESARSLAQVYRNKLIESKDQLQVAAARELFRYVNGDLKDEPPEFIESFLSTLDGRTEAGAQSAVYNATKSASIEQKKAGIFMIVCLADHQGLIRYANYLLKMLNSGGMDEETVKMGCRALAYLIMTSKTYAAELVDRCMDHCTEWLQFPDDRVSLLDENRRLAAVHLSRELAIFTPTAFFLRANLFFKYIFNALRDKSPTIRIAAIEALHSVLTIISQREAKQKTEWYKECFDEAFNIEKGETPRDEQDRYHSVAVLLNELLRISDQAYEHVRIESSKFEKPQKPHDDPITWIVLHRYSDTVESVTSRQLVKENFKDILGCIRKIIEVVARKSKGGGGATTQKNLYLTTVLMQLLPRVCAFTECDASFRQLAFETAFNSLNKLPIAAPAVGMMMLSNPELHKSYIPQVIGYVTNALKKSLDQADFYFTFLFLFVDAYNQEITEQIKSLLPILLDLPLSRGLTNVLKMIMMRIPKLRLNVQDGVMASVYLNLTGVPVPPKSEPAGRPPPPRNILQKAMNDQKELDKVVLSIDTLGEFYFSRGALQRIMQYVADYYLVAENVEIRMAAVKCCCDMIVPFMRVYKKVTTDKRHHLLATIHGVLRALVSLIVVDPHVDVRMQVIRCFSGVSHQFLVHLAQPEMLEVQFMALHDEKLEMQQACVTLLGRLAELNPALVFPRMRRMLLETLSQLTHSGQPRLEQHSAKMIAQIANQSPKFLRPYIGSMLAALIPKLRSELKKFDPSFSLFFNL</sequence>
<dbReference type="GO" id="GO:0005634">
    <property type="term" value="C:nucleus"/>
    <property type="evidence" value="ECO:0007669"/>
    <property type="project" value="TreeGrafter"/>
</dbReference>
<dbReference type="InterPro" id="IPR011989">
    <property type="entry name" value="ARM-like"/>
</dbReference>
<dbReference type="PANTHER" id="PTHR11139:SF9">
    <property type="entry name" value="SERINE_THREONINE-PROTEIN KINASE MTOR"/>
    <property type="match status" value="1"/>
</dbReference>
<dbReference type="InterPro" id="IPR016024">
    <property type="entry name" value="ARM-type_fold"/>
</dbReference>